<evidence type="ECO:0000313" key="4">
    <source>
        <dbReference type="Proteomes" id="UP000237423"/>
    </source>
</evidence>
<dbReference type="Proteomes" id="UP000237423">
    <property type="component" value="Unassembled WGS sequence"/>
</dbReference>
<dbReference type="Pfam" id="PF00106">
    <property type="entry name" value="adh_short"/>
    <property type="match status" value="1"/>
</dbReference>
<comment type="similarity">
    <text evidence="1">Belongs to the short-chain dehydrogenases/reductases (SDR) family.</text>
</comment>
<proteinExistence type="inferred from homology"/>
<dbReference type="PROSITE" id="PS00061">
    <property type="entry name" value="ADH_SHORT"/>
    <property type="match status" value="1"/>
</dbReference>
<reference evidence="3 4" key="1">
    <citation type="submission" date="2017-11" db="EMBL/GenBank/DDBJ databases">
        <title>Draft Genome Sequence of Methylobacter psychrotolerans Sph1T, an Obligate Methanotroph from Low-Temperature Environments.</title>
        <authorList>
            <person name="Oshkin I.Y."/>
            <person name="Miroshnikov K."/>
            <person name="Belova S.E."/>
            <person name="Korzhenkov A."/>
            <person name="Toshchakov S.V."/>
            <person name="Dedysh S.N."/>
        </authorList>
    </citation>
    <scope>NUCLEOTIDE SEQUENCE [LARGE SCALE GENOMIC DNA]</scope>
    <source>
        <strain evidence="3 4">Sph1</strain>
    </source>
</reference>
<dbReference type="InterPro" id="IPR002347">
    <property type="entry name" value="SDR_fam"/>
</dbReference>
<name>A0A2S5CSJ8_9GAMM</name>
<dbReference type="AlphaFoldDB" id="A0A2S5CSJ8"/>
<evidence type="ECO:0000313" key="3">
    <source>
        <dbReference type="EMBL" id="POZ53783.1"/>
    </source>
</evidence>
<dbReference type="RefSeq" id="WP_103973373.1">
    <property type="nucleotide sequence ID" value="NZ_PGFZ01000001.1"/>
</dbReference>
<comment type="caution">
    <text evidence="3">The sequence shown here is derived from an EMBL/GenBank/DDBJ whole genome shotgun (WGS) entry which is preliminary data.</text>
</comment>
<organism evidence="3 4">
    <name type="scientific">Methylovulum psychrotolerans</name>
    <dbReference type="NCBI Taxonomy" id="1704499"/>
    <lineage>
        <taxon>Bacteria</taxon>
        <taxon>Pseudomonadati</taxon>
        <taxon>Pseudomonadota</taxon>
        <taxon>Gammaproteobacteria</taxon>
        <taxon>Methylococcales</taxon>
        <taxon>Methylococcaceae</taxon>
        <taxon>Methylovulum</taxon>
    </lineage>
</organism>
<dbReference type="InterPro" id="IPR036291">
    <property type="entry name" value="NAD(P)-bd_dom_sf"/>
</dbReference>
<dbReference type="PRINTS" id="PR00081">
    <property type="entry name" value="GDHRDH"/>
</dbReference>
<dbReference type="SUPFAM" id="SSF51735">
    <property type="entry name" value="NAD(P)-binding Rossmann-fold domains"/>
    <property type="match status" value="1"/>
</dbReference>
<sequence length="242" mass="26012">MLLNDNVILITGAGGGLGSTAALALAKHGAHIILLDKHIPKLEAVYDAITDAGGPEPIMYPFDLAGANESDYQELADRIEEKYGALQGLLHSAVEFSHFTPLSQISTKDWWQSLHVNLNAPFLLCRMLLPLLEKSPHASVVMTSDSSARTAPAYSGAYGVAKIALEGFAKILAEELESANTVRVNTLIPGPVNSPLRKRAYPAEDKSRLPAMESLAAVYLYLFSAQSLGVTGQTIDARTFHL</sequence>
<dbReference type="PANTHER" id="PTHR42901:SF1">
    <property type="entry name" value="ALCOHOL DEHYDROGENASE"/>
    <property type="match status" value="1"/>
</dbReference>
<dbReference type="EMBL" id="PGFZ01000001">
    <property type="protein sequence ID" value="POZ53783.1"/>
    <property type="molecule type" value="Genomic_DNA"/>
</dbReference>
<keyword evidence="2" id="KW-0560">Oxidoreductase</keyword>
<dbReference type="InterPro" id="IPR020904">
    <property type="entry name" value="Sc_DH/Rdtase_CS"/>
</dbReference>
<evidence type="ECO:0000256" key="1">
    <source>
        <dbReference type="ARBA" id="ARBA00006484"/>
    </source>
</evidence>
<dbReference type="GO" id="GO:0016491">
    <property type="term" value="F:oxidoreductase activity"/>
    <property type="evidence" value="ECO:0007669"/>
    <property type="project" value="UniProtKB-KW"/>
</dbReference>
<protein>
    <submittedName>
        <fullName evidence="3">Short-chain dehydrogenase</fullName>
    </submittedName>
</protein>
<dbReference type="PANTHER" id="PTHR42901">
    <property type="entry name" value="ALCOHOL DEHYDROGENASE"/>
    <property type="match status" value="1"/>
</dbReference>
<gene>
    <name evidence="3" type="ORF">AADEFJLK_00824</name>
</gene>
<evidence type="ECO:0000256" key="2">
    <source>
        <dbReference type="ARBA" id="ARBA00023002"/>
    </source>
</evidence>
<dbReference type="Gene3D" id="3.40.50.720">
    <property type="entry name" value="NAD(P)-binding Rossmann-like Domain"/>
    <property type="match status" value="1"/>
</dbReference>
<accession>A0A2S5CSJ8</accession>